<evidence type="ECO:0000259" key="3">
    <source>
        <dbReference type="Pfam" id="PF01055"/>
    </source>
</evidence>
<accession>A0A4U1MK98</accession>
<dbReference type="GO" id="GO:0030246">
    <property type="term" value="F:carbohydrate binding"/>
    <property type="evidence" value="ECO:0007669"/>
    <property type="project" value="InterPro"/>
</dbReference>
<dbReference type="InterPro" id="IPR052990">
    <property type="entry name" value="Sulfoquinovosidase_GH31"/>
</dbReference>
<dbReference type="Pfam" id="PF21365">
    <property type="entry name" value="Glyco_hydro_31_3rd"/>
    <property type="match status" value="1"/>
</dbReference>
<dbReference type="EC" id="3.2.1.20" evidence="5"/>
<name>A0A4U1MK98_9BACL</name>
<evidence type="ECO:0000259" key="4">
    <source>
        <dbReference type="Pfam" id="PF21365"/>
    </source>
</evidence>
<dbReference type="EMBL" id="SWFM01000002">
    <property type="protein sequence ID" value="TKD70922.1"/>
    <property type="molecule type" value="Genomic_DNA"/>
</dbReference>
<dbReference type="Gene3D" id="3.20.20.80">
    <property type="entry name" value="Glycosidases"/>
    <property type="match status" value="1"/>
</dbReference>
<dbReference type="Gene3D" id="2.60.40.1760">
    <property type="entry name" value="glycosyl hydrolase (family 31)"/>
    <property type="match status" value="1"/>
</dbReference>
<keyword evidence="2 5" id="KW-0378">Hydrolase</keyword>
<protein>
    <submittedName>
        <fullName evidence="5">Alpha-glucosidase</fullName>
        <ecNumber evidence="5">3.2.1.20</ecNumber>
    </submittedName>
</protein>
<reference evidence="5 6" key="1">
    <citation type="submission" date="2019-04" db="EMBL/GenBank/DDBJ databases">
        <title>Genome sequence of Bacillus hwajinpoensis strain Y2.</title>
        <authorList>
            <person name="Fair J.L."/>
            <person name="Maclea K.S."/>
        </authorList>
    </citation>
    <scope>NUCLEOTIDE SEQUENCE [LARGE SCALE GENOMIC DNA]</scope>
    <source>
        <strain evidence="5 6">Y2</strain>
    </source>
</reference>
<keyword evidence="2 5" id="KW-0326">Glycosidase</keyword>
<dbReference type="SUPFAM" id="SSF51011">
    <property type="entry name" value="Glycosyl hydrolase domain"/>
    <property type="match status" value="1"/>
</dbReference>
<dbReference type="OrthoDB" id="176168at2"/>
<dbReference type="PANTHER" id="PTHR46959">
    <property type="entry name" value="SULFOQUINOVOSIDASE"/>
    <property type="match status" value="1"/>
</dbReference>
<dbReference type="CDD" id="cd14752">
    <property type="entry name" value="GH31_N"/>
    <property type="match status" value="1"/>
</dbReference>
<dbReference type="PANTHER" id="PTHR46959:SF2">
    <property type="entry name" value="SULFOQUINOVOSIDASE"/>
    <property type="match status" value="1"/>
</dbReference>
<dbReference type="SUPFAM" id="SSF74650">
    <property type="entry name" value="Galactose mutarotase-like"/>
    <property type="match status" value="1"/>
</dbReference>
<dbReference type="InterPro" id="IPR013780">
    <property type="entry name" value="Glyco_hydro_b"/>
</dbReference>
<evidence type="ECO:0000256" key="1">
    <source>
        <dbReference type="ARBA" id="ARBA00007806"/>
    </source>
</evidence>
<organism evidence="5 6">
    <name type="scientific">Guptibacillus hwajinpoensis</name>
    <dbReference type="NCBI Taxonomy" id="208199"/>
    <lineage>
        <taxon>Bacteria</taxon>
        <taxon>Bacillati</taxon>
        <taxon>Bacillota</taxon>
        <taxon>Bacilli</taxon>
        <taxon>Bacillales</taxon>
        <taxon>Guptibacillaceae</taxon>
        <taxon>Guptibacillus</taxon>
    </lineage>
</organism>
<sequence length="686" mass="78635">MKEEFTLKTEVTQNIFEVNQQGEEFDIRLEGRLLFTHSPARPFIFVGSGEETIDMYRGNFKIKDYVVERVALRYGTVRHEGNTCRIAFRHFSHDHELLTMVLKQDGEGLRVSFELVDPLFNRFWVRVAADESEKVYGCGEQLSYFNLRGKNFPLWTSEPGVGRNKSTYTTWQADVKDQAGGDYYNTNYPQPTYVSTNKYFCHVETTAFADFDFQRSDFHELHIWEAPASILFETGDTYKALVEKLTARLGRQPELPDWTFDGIWLGMQGGSDIVQRKIDHALEKGMKVGAVWCQDWQGKRITSFGKRLMWNWKWNPNEYPELDRKVKEWKQKGIRFLGYINPYVAVEGDLYAEAYKNGYLATALDGSDYVVDFGEFDCGVVDFTNEEACEWYEGVIQKNMIDFGMDGWMADFGEYLPTDLKLSNGEPATMMHNAWPVMWAKVNHNAVKKAGRYGDIVYFMRAGYSGSGGYCPLLWAGDQSVDWSLDDGLASVIPAALSAGMSGNGVHHSDIGGYTSLHGNKRNKELLLRWVDMAAFTPVMRTHEGNRPDDCFQYDQDEETLEHFVKMTNVYTTMKPYLKALSKENAETGVPIQRPLFMEYENDAKAYDIKYQYMLGSDLVVAPVYEEGQDKWSVYLPDDEWVHFWSGTETKGGNIDVEAPIGQTPVFYRKDSPFADIFQKAAEAIK</sequence>
<dbReference type="InterPro" id="IPR000322">
    <property type="entry name" value="Glyco_hydro_31_TIM"/>
</dbReference>
<dbReference type="Proteomes" id="UP000310541">
    <property type="component" value="Unassembled WGS sequence"/>
</dbReference>
<dbReference type="InterPro" id="IPR017853">
    <property type="entry name" value="GH"/>
</dbReference>
<dbReference type="Pfam" id="PF01055">
    <property type="entry name" value="Glyco_hydro_31_2nd"/>
    <property type="match status" value="1"/>
</dbReference>
<dbReference type="CDD" id="cd06594">
    <property type="entry name" value="GH31_glucosidase_YihQ"/>
    <property type="match status" value="1"/>
</dbReference>
<feature type="domain" description="Glycoside hydrolase family 31 TIM barrel" evidence="3">
    <location>
        <begin position="255"/>
        <end position="578"/>
    </location>
</feature>
<dbReference type="NCBIfam" id="NF007746">
    <property type="entry name" value="PRK10426.1"/>
    <property type="match status" value="1"/>
</dbReference>
<evidence type="ECO:0000313" key="5">
    <source>
        <dbReference type="EMBL" id="TKD70922.1"/>
    </source>
</evidence>
<dbReference type="SUPFAM" id="SSF51445">
    <property type="entry name" value="(Trans)glycosidases"/>
    <property type="match status" value="1"/>
</dbReference>
<proteinExistence type="inferred from homology"/>
<comment type="similarity">
    <text evidence="1 2">Belongs to the glycosyl hydrolase 31 family.</text>
</comment>
<dbReference type="Gene3D" id="2.60.40.1180">
    <property type="entry name" value="Golgi alpha-mannosidase II"/>
    <property type="match status" value="1"/>
</dbReference>
<evidence type="ECO:0000256" key="2">
    <source>
        <dbReference type="RuleBase" id="RU361185"/>
    </source>
</evidence>
<dbReference type="AlphaFoldDB" id="A0A4U1MK98"/>
<feature type="domain" description="Glycosyl hydrolase family 31 C-terminal" evidence="4">
    <location>
        <begin position="589"/>
        <end position="672"/>
    </location>
</feature>
<dbReference type="GO" id="GO:0004558">
    <property type="term" value="F:alpha-1,4-glucosidase activity"/>
    <property type="evidence" value="ECO:0007669"/>
    <property type="project" value="UniProtKB-EC"/>
</dbReference>
<dbReference type="InterPro" id="IPR044112">
    <property type="entry name" value="YihQ_TIM-like"/>
</dbReference>
<dbReference type="InterPro" id="IPR011013">
    <property type="entry name" value="Gal_mutarotase_sf_dom"/>
</dbReference>
<gene>
    <name evidence="5" type="ORF">FBF83_09965</name>
</gene>
<dbReference type="GO" id="GO:0005975">
    <property type="term" value="P:carbohydrate metabolic process"/>
    <property type="evidence" value="ECO:0007669"/>
    <property type="project" value="InterPro"/>
</dbReference>
<evidence type="ECO:0000313" key="6">
    <source>
        <dbReference type="Proteomes" id="UP000310541"/>
    </source>
</evidence>
<comment type="caution">
    <text evidence="5">The sequence shown here is derived from an EMBL/GenBank/DDBJ whole genome shotgun (WGS) entry which is preliminary data.</text>
</comment>
<dbReference type="InterPro" id="IPR048395">
    <property type="entry name" value="Glyco_hydro_31_C"/>
</dbReference>